<feature type="transmembrane region" description="Helical" evidence="1">
    <location>
        <begin position="110"/>
        <end position="131"/>
    </location>
</feature>
<dbReference type="SUPFAM" id="SSF55073">
    <property type="entry name" value="Nucleotide cyclase"/>
    <property type="match status" value="1"/>
</dbReference>
<dbReference type="AlphaFoldDB" id="A0A2Z4MCD4"/>
<dbReference type="GO" id="GO:0005886">
    <property type="term" value="C:plasma membrane"/>
    <property type="evidence" value="ECO:0007669"/>
    <property type="project" value="TreeGrafter"/>
</dbReference>
<evidence type="ECO:0000259" key="2">
    <source>
        <dbReference type="PROSITE" id="PS50887"/>
    </source>
</evidence>
<organism evidence="3 4">
    <name type="scientific">Brevibacillus brevis</name>
    <name type="common">Bacillus brevis</name>
    <dbReference type="NCBI Taxonomy" id="1393"/>
    <lineage>
        <taxon>Bacteria</taxon>
        <taxon>Bacillati</taxon>
        <taxon>Bacillota</taxon>
        <taxon>Bacilli</taxon>
        <taxon>Bacillales</taxon>
        <taxon>Paenibacillaceae</taxon>
        <taxon>Brevibacillus</taxon>
    </lineage>
</organism>
<reference evidence="3 4" key="1">
    <citation type="journal article" date="2015" name="Genome Announc.">
        <title>Draft Genome Sequence of Brevibacillus brevis DZQ7, a Plant Growth-Promoting Rhizobacterium with Broad-Spectrum Antimicrobial Activity.</title>
        <authorList>
            <person name="Hou Q."/>
            <person name="Wang C."/>
            <person name="Hou X."/>
            <person name="Xia Z."/>
            <person name="Ye J."/>
            <person name="Liu K."/>
            <person name="Liu H."/>
            <person name="Wang J."/>
            <person name="Guo H."/>
            <person name="Yu X."/>
            <person name="Yang Y."/>
            <person name="Du B."/>
            <person name="Ding Y."/>
        </authorList>
    </citation>
    <scope>NUCLEOTIDE SEQUENCE [LARGE SCALE GENOMIC DNA]</scope>
    <source>
        <strain evidence="3 4">DZQ7</strain>
    </source>
</reference>
<feature type="transmembrane region" description="Helical" evidence="1">
    <location>
        <begin position="81"/>
        <end position="103"/>
    </location>
</feature>
<dbReference type="PANTHER" id="PTHR45138">
    <property type="entry name" value="REGULATORY COMPONENTS OF SENSORY TRANSDUCTION SYSTEM"/>
    <property type="match status" value="1"/>
</dbReference>
<keyword evidence="1" id="KW-1133">Transmembrane helix</keyword>
<gene>
    <name evidence="3" type="ORF">AB432_003335</name>
</gene>
<proteinExistence type="predicted"/>
<dbReference type="PANTHER" id="PTHR45138:SF6">
    <property type="entry name" value="DIGUANYLATE CYCLASE DGCN"/>
    <property type="match status" value="1"/>
</dbReference>
<name>A0A2Z4MCD4_BREBE</name>
<dbReference type="InterPro" id="IPR050469">
    <property type="entry name" value="Diguanylate_Cyclase"/>
</dbReference>
<dbReference type="Proteomes" id="UP000036061">
    <property type="component" value="Chromosome"/>
</dbReference>
<dbReference type="GO" id="GO:1902201">
    <property type="term" value="P:negative regulation of bacterial-type flagellum-dependent cell motility"/>
    <property type="evidence" value="ECO:0007669"/>
    <property type="project" value="TreeGrafter"/>
</dbReference>
<dbReference type="Gene3D" id="3.30.70.270">
    <property type="match status" value="1"/>
</dbReference>
<dbReference type="EMBL" id="CP030117">
    <property type="protein sequence ID" value="AWX54128.1"/>
    <property type="molecule type" value="Genomic_DNA"/>
</dbReference>
<dbReference type="SMART" id="SM00267">
    <property type="entry name" value="GGDEF"/>
    <property type="match status" value="1"/>
</dbReference>
<dbReference type="Pfam" id="PF00990">
    <property type="entry name" value="GGDEF"/>
    <property type="match status" value="1"/>
</dbReference>
<feature type="domain" description="GGDEF" evidence="2">
    <location>
        <begin position="206"/>
        <end position="333"/>
    </location>
</feature>
<evidence type="ECO:0000313" key="3">
    <source>
        <dbReference type="EMBL" id="AWX54128.1"/>
    </source>
</evidence>
<keyword evidence="1" id="KW-0812">Transmembrane</keyword>
<dbReference type="InterPro" id="IPR029787">
    <property type="entry name" value="Nucleotide_cyclase"/>
</dbReference>
<dbReference type="InterPro" id="IPR000160">
    <property type="entry name" value="GGDEF_dom"/>
</dbReference>
<keyword evidence="1" id="KW-0472">Membrane</keyword>
<dbReference type="GO" id="GO:0043709">
    <property type="term" value="P:cell adhesion involved in single-species biofilm formation"/>
    <property type="evidence" value="ECO:0007669"/>
    <property type="project" value="TreeGrafter"/>
</dbReference>
<feature type="transmembrane region" description="Helical" evidence="1">
    <location>
        <begin position="137"/>
        <end position="158"/>
    </location>
</feature>
<evidence type="ECO:0000313" key="4">
    <source>
        <dbReference type="Proteomes" id="UP000036061"/>
    </source>
</evidence>
<dbReference type="NCBIfam" id="TIGR00254">
    <property type="entry name" value="GGDEF"/>
    <property type="match status" value="1"/>
</dbReference>
<dbReference type="GO" id="GO:0052621">
    <property type="term" value="F:diguanylate cyclase activity"/>
    <property type="evidence" value="ECO:0007669"/>
    <property type="project" value="TreeGrafter"/>
</dbReference>
<feature type="transmembrane region" description="Helical" evidence="1">
    <location>
        <begin position="55"/>
        <end position="75"/>
    </location>
</feature>
<evidence type="ECO:0000256" key="1">
    <source>
        <dbReference type="SAM" id="Phobius"/>
    </source>
</evidence>
<accession>A0A2Z4MCD4</accession>
<sequence>MNGWFVSRFGVQKASSMAVTWTRVRWTRIRLTICFHCSQKGGCSMRERFSKNSKFISYQVLFLLFIIMLALFAVGMPALPLVPALLLVWTLVISLTGIIFGLLASLGLSLISLFAFGSMMIWGMYAGWTISFSFSDIVIWMGLFLGAAVLTGLIHRLVRQTVAEHQEMAGKFDELVTIDEVTGFSNEKRLLFDLEEEYSRSRRTGIPFSLMLIEVLYLDSFYRLYGPKEGDYLLSSLSTILRNNTRLTDRKFRLDRGEQGSGTFAVILSNSHEEGAEVVVKKIERLLSVHNLENDKKQVTLTIGFGISHYAEDVSDHLEMVQRAKQELEQYIQ</sequence>
<dbReference type="InterPro" id="IPR043128">
    <property type="entry name" value="Rev_trsase/Diguanyl_cyclase"/>
</dbReference>
<dbReference type="CDD" id="cd01949">
    <property type="entry name" value="GGDEF"/>
    <property type="match status" value="1"/>
</dbReference>
<dbReference type="PROSITE" id="PS50887">
    <property type="entry name" value="GGDEF"/>
    <property type="match status" value="1"/>
</dbReference>
<protein>
    <submittedName>
        <fullName evidence="3">Diguanylate cyclase</fullName>
    </submittedName>
</protein>